<dbReference type="PANTHER" id="PTHR10629:SF52">
    <property type="entry name" value="DNA (CYTOSINE-5)-METHYLTRANSFERASE 1"/>
    <property type="match status" value="1"/>
</dbReference>
<evidence type="ECO:0000256" key="2">
    <source>
        <dbReference type="ARBA" id="ARBA00022679"/>
    </source>
</evidence>
<dbReference type="EMBL" id="CP022129">
    <property type="protein sequence ID" value="ASF45470.1"/>
    <property type="molecule type" value="Genomic_DNA"/>
</dbReference>
<dbReference type="InterPro" id="IPR050390">
    <property type="entry name" value="C5-Methyltransferase"/>
</dbReference>
<dbReference type="InterPro" id="IPR031303">
    <property type="entry name" value="C5_meth_CS"/>
</dbReference>
<evidence type="ECO:0000256" key="6">
    <source>
        <dbReference type="PROSITE-ProRule" id="PRU01016"/>
    </source>
</evidence>
<dbReference type="CDD" id="cd00315">
    <property type="entry name" value="Cyt_C5_DNA_methylase"/>
    <property type="match status" value="1"/>
</dbReference>
<gene>
    <name evidence="10" type="ORF">CEK71_04980</name>
</gene>
<protein>
    <recommendedName>
        <fullName evidence="8">Cytosine-specific methyltransferase</fullName>
        <ecNumber evidence="8">2.1.1.37</ecNumber>
    </recommendedName>
</protein>
<feature type="active site" evidence="6">
    <location>
        <position position="107"/>
    </location>
</feature>
<dbReference type="PROSITE" id="PS00094">
    <property type="entry name" value="C5_MTASE_1"/>
    <property type="match status" value="1"/>
</dbReference>
<keyword evidence="2 6" id="KW-0808">Transferase</keyword>
<name>A0A1Z4BW46_9GAMM</name>
<dbReference type="RefSeq" id="WP_088618352.1">
    <property type="nucleotide sequence ID" value="NZ_CP022129.1"/>
</dbReference>
<keyword evidence="3 6" id="KW-0949">S-adenosyl-L-methionine</keyword>
<dbReference type="Pfam" id="PF00145">
    <property type="entry name" value="DNA_methylase"/>
    <property type="match status" value="1"/>
</dbReference>
<dbReference type="PROSITE" id="PS00095">
    <property type="entry name" value="C5_MTASE_2"/>
    <property type="match status" value="1"/>
</dbReference>
<dbReference type="Gene3D" id="3.90.120.10">
    <property type="entry name" value="DNA Methylase, subunit A, domain 2"/>
    <property type="match status" value="1"/>
</dbReference>
<dbReference type="InterPro" id="IPR029063">
    <property type="entry name" value="SAM-dependent_MTases_sf"/>
</dbReference>
<evidence type="ECO:0000256" key="9">
    <source>
        <dbReference type="SAM" id="MobiDB-lite"/>
    </source>
</evidence>
<dbReference type="AlphaFoldDB" id="A0A1Z4BW46"/>
<feature type="region of interest" description="Disordered" evidence="9">
    <location>
        <begin position="255"/>
        <end position="288"/>
    </location>
</feature>
<sequence length="355" mass="39227">MKSSAALVMKRRNDYLEELDSLVIPKQGNGLGYVSVFCGGGGLDLGFSAAGFKPLFSSDVMPSFCETIHRNLGKHIVESHDITILPGKEVLEKIGVPVDVVIGGPPCQSFSILGDRKSIGDPRGKLVYEYARFIREIKPKAFLFENVPGILTVNKGEDWGKLLAFFENETGYHIQWTKLNAAWFGVPQIRQRVVAVGFCDEDSFSRFMWPRRTHTDSYLKNELGLQMPREASLAFEDVHCLPNHILRAHGERVTTRYSQVPPGGRDKKDHTDRVHPDHPSGTVLVGSGAGGGRPFIHPFEHRHITVREAARLQSFPDWWVFAGGSTAAYRQVGNAVPPLMAKAVANAIAKALDGK</sequence>
<dbReference type="GO" id="GO:0044027">
    <property type="term" value="P:negative regulation of gene expression via chromosomal CpG island methylation"/>
    <property type="evidence" value="ECO:0007669"/>
    <property type="project" value="TreeGrafter"/>
</dbReference>
<keyword evidence="1 6" id="KW-0489">Methyltransferase</keyword>
<evidence type="ECO:0000256" key="3">
    <source>
        <dbReference type="ARBA" id="ARBA00022691"/>
    </source>
</evidence>
<dbReference type="NCBIfam" id="TIGR00675">
    <property type="entry name" value="dcm"/>
    <property type="match status" value="1"/>
</dbReference>
<evidence type="ECO:0000256" key="8">
    <source>
        <dbReference type="RuleBase" id="RU000417"/>
    </source>
</evidence>
<organism evidence="10 11">
    <name type="scientific">Methylovulum psychrotolerans</name>
    <dbReference type="NCBI Taxonomy" id="1704499"/>
    <lineage>
        <taxon>Bacteria</taxon>
        <taxon>Pseudomonadati</taxon>
        <taxon>Pseudomonadota</taxon>
        <taxon>Gammaproteobacteria</taxon>
        <taxon>Methylococcales</taxon>
        <taxon>Methylococcaceae</taxon>
        <taxon>Methylovulum</taxon>
    </lineage>
</organism>
<evidence type="ECO:0000256" key="4">
    <source>
        <dbReference type="ARBA" id="ARBA00022747"/>
    </source>
</evidence>
<dbReference type="InterPro" id="IPR001525">
    <property type="entry name" value="C5_MeTfrase"/>
</dbReference>
<feature type="compositionally biased region" description="Basic and acidic residues" evidence="9">
    <location>
        <begin position="264"/>
        <end position="278"/>
    </location>
</feature>
<evidence type="ECO:0000256" key="7">
    <source>
        <dbReference type="RuleBase" id="RU000416"/>
    </source>
</evidence>
<evidence type="ECO:0000313" key="11">
    <source>
        <dbReference type="Proteomes" id="UP000197019"/>
    </source>
</evidence>
<keyword evidence="11" id="KW-1185">Reference proteome</keyword>
<dbReference type="GO" id="GO:0003886">
    <property type="term" value="F:DNA (cytosine-5-)-methyltransferase activity"/>
    <property type="evidence" value="ECO:0007669"/>
    <property type="project" value="UniProtKB-EC"/>
</dbReference>
<proteinExistence type="inferred from homology"/>
<dbReference type="SUPFAM" id="SSF53335">
    <property type="entry name" value="S-adenosyl-L-methionine-dependent methyltransferases"/>
    <property type="match status" value="1"/>
</dbReference>
<dbReference type="OrthoDB" id="9813719at2"/>
<dbReference type="PROSITE" id="PS51679">
    <property type="entry name" value="SAM_MT_C5"/>
    <property type="match status" value="1"/>
</dbReference>
<evidence type="ECO:0000313" key="10">
    <source>
        <dbReference type="EMBL" id="ASF45470.1"/>
    </source>
</evidence>
<comment type="catalytic activity">
    <reaction evidence="5 8">
        <text>a 2'-deoxycytidine in DNA + S-adenosyl-L-methionine = a 5-methyl-2'-deoxycytidine in DNA + S-adenosyl-L-homocysteine + H(+)</text>
        <dbReference type="Rhea" id="RHEA:13681"/>
        <dbReference type="Rhea" id="RHEA-COMP:11369"/>
        <dbReference type="Rhea" id="RHEA-COMP:11370"/>
        <dbReference type="ChEBI" id="CHEBI:15378"/>
        <dbReference type="ChEBI" id="CHEBI:57856"/>
        <dbReference type="ChEBI" id="CHEBI:59789"/>
        <dbReference type="ChEBI" id="CHEBI:85452"/>
        <dbReference type="ChEBI" id="CHEBI:85454"/>
        <dbReference type="EC" id="2.1.1.37"/>
    </reaction>
</comment>
<dbReference type="Proteomes" id="UP000197019">
    <property type="component" value="Chromosome"/>
</dbReference>
<evidence type="ECO:0000256" key="1">
    <source>
        <dbReference type="ARBA" id="ARBA00022603"/>
    </source>
</evidence>
<comment type="similarity">
    <text evidence="6 7">Belongs to the class I-like SAM-binding methyltransferase superfamily. C5-methyltransferase family.</text>
</comment>
<dbReference type="PRINTS" id="PR00105">
    <property type="entry name" value="C5METTRFRASE"/>
</dbReference>
<dbReference type="KEGG" id="mpsy:CEK71_04980"/>
<dbReference type="REBASE" id="209091">
    <property type="entry name" value="M.MpsM2ORF4980P"/>
</dbReference>
<evidence type="ECO:0000256" key="5">
    <source>
        <dbReference type="ARBA" id="ARBA00047422"/>
    </source>
</evidence>
<reference evidence="10 11" key="1">
    <citation type="submission" date="2017-06" db="EMBL/GenBank/DDBJ databases">
        <title>Genome Sequencing of the methanotroph Methylovulum psychrotolerants str. HV10-M2 isolated from a high-altitude environment.</title>
        <authorList>
            <person name="Mateos-Rivera A."/>
        </authorList>
    </citation>
    <scope>NUCLEOTIDE SEQUENCE [LARGE SCALE GENOMIC DNA]</scope>
    <source>
        <strain evidence="10 11">HV10_M2</strain>
    </source>
</reference>
<dbReference type="GO" id="GO:0009307">
    <property type="term" value="P:DNA restriction-modification system"/>
    <property type="evidence" value="ECO:0007669"/>
    <property type="project" value="UniProtKB-KW"/>
</dbReference>
<accession>A0A1Z4BW46</accession>
<dbReference type="GO" id="GO:0032259">
    <property type="term" value="P:methylation"/>
    <property type="evidence" value="ECO:0007669"/>
    <property type="project" value="UniProtKB-KW"/>
</dbReference>
<dbReference type="InterPro" id="IPR018117">
    <property type="entry name" value="C5_DNA_meth_AS"/>
</dbReference>
<keyword evidence="4" id="KW-0680">Restriction system</keyword>
<dbReference type="Gene3D" id="3.40.50.150">
    <property type="entry name" value="Vaccinia Virus protein VP39"/>
    <property type="match status" value="1"/>
</dbReference>
<dbReference type="EC" id="2.1.1.37" evidence="8"/>
<dbReference type="GO" id="GO:0003677">
    <property type="term" value="F:DNA binding"/>
    <property type="evidence" value="ECO:0007669"/>
    <property type="project" value="TreeGrafter"/>
</dbReference>
<dbReference type="PANTHER" id="PTHR10629">
    <property type="entry name" value="CYTOSINE-SPECIFIC METHYLTRANSFERASE"/>
    <property type="match status" value="1"/>
</dbReference>